<name>A0ABD2ZR66_9GENT</name>
<proteinExistence type="predicted"/>
<feature type="compositionally biased region" description="Basic and acidic residues" evidence="1">
    <location>
        <begin position="87"/>
        <end position="97"/>
    </location>
</feature>
<evidence type="ECO:0000256" key="1">
    <source>
        <dbReference type="SAM" id="MobiDB-lite"/>
    </source>
</evidence>
<protein>
    <submittedName>
        <fullName evidence="2">Uncharacterized protein</fullName>
    </submittedName>
</protein>
<dbReference type="EMBL" id="JBJUIK010000008">
    <property type="protein sequence ID" value="KAL3520652.1"/>
    <property type="molecule type" value="Genomic_DNA"/>
</dbReference>
<reference evidence="2 3" key="1">
    <citation type="submission" date="2024-11" db="EMBL/GenBank/DDBJ databases">
        <title>A near-complete genome assembly of Cinchona calisaya.</title>
        <authorList>
            <person name="Lian D.C."/>
            <person name="Zhao X.W."/>
            <person name="Wei L."/>
        </authorList>
    </citation>
    <scope>NUCLEOTIDE SEQUENCE [LARGE SCALE GENOMIC DNA]</scope>
    <source>
        <tissue evidence="2">Nenye</tissue>
    </source>
</reference>
<feature type="region of interest" description="Disordered" evidence="1">
    <location>
        <begin position="78"/>
        <end position="97"/>
    </location>
</feature>
<dbReference type="AlphaFoldDB" id="A0ABD2ZR66"/>
<organism evidence="2 3">
    <name type="scientific">Cinchona calisaya</name>
    <dbReference type="NCBI Taxonomy" id="153742"/>
    <lineage>
        <taxon>Eukaryota</taxon>
        <taxon>Viridiplantae</taxon>
        <taxon>Streptophyta</taxon>
        <taxon>Embryophyta</taxon>
        <taxon>Tracheophyta</taxon>
        <taxon>Spermatophyta</taxon>
        <taxon>Magnoliopsida</taxon>
        <taxon>eudicotyledons</taxon>
        <taxon>Gunneridae</taxon>
        <taxon>Pentapetalae</taxon>
        <taxon>asterids</taxon>
        <taxon>lamiids</taxon>
        <taxon>Gentianales</taxon>
        <taxon>Rubiaceae</taxon>
        <taxon>Cinchonoideae</taxon>
        <taxon>Cinchoneae</taxon>
        <taxon>Cinchona</taxon>
    </lineage>
</organism>
<sequence length="213" mass="24730">MEIRKDNLMQIEWMENEQGKNILNDEPGIYRNTEVVNDIVMKEEKENVDGEISVKRGQNVRKVRILSKRLRQKLKELDGNSLPMNLPEKRRAEKEVGEDKKGEKEWWGNLVKKMKGSNDDSPLFCKADVNEAKHIKRLLEKYEETSRQEVNYTKSVVFCSRNCDARLRHKICQELGEIKEACNAKYLGLPLLLIGNKKEMVNKENRATGQGKA</sequence>
<keyword evidence="3" id="KW-1185">Reference proteome</keyword>
<dbReference type="Proteomes" id="UP001630127">
    <property type="component" value="Unassembled WGS sequence"/>
</dbReference>
<accession>A0ABD2ZR66</accession>
<comment type="caution">
    <text evidence="2">The sequence shown here is derived from an EMBL/GenBank/DDBJ whole genome shotgun (WGS) entry which is preliminary data.</text>
</comment>
<evidence type="ECO:0000313" key="2">
    <source>
        <dbReference type="EMBL" id="KAL3520652.1"/>
    </source>
</evidence>
<evidence type="ECO:0000313" key="3">
    <source>
        <dbReference type="Proteomes" id="UP001630127"/>
    </source>
</evidence>
<gene>
    <name evidence="2" type="ORF">ACH5RR_018801</name>
</gene>